<dbReference type="GO" id="GO:0005634">
    <property type="term" value="C:nucleus"/>
    <property type="evidence" value="ECO:0007669"/>
    <property type="project" value="InterPro"/>
</dbReference>
<evidence type="ECO:0000313" key="2">
    <source>
        <dbReference type="EMBL" id="CAH1396852.1"/>
    </source>
</evidence>
<dbReference type="InterPro" id="IPR047574">
    <property type="entry name" value="AD"/>
</dbReference>
<dbReference type="OrthoDB" id="77463at2759"/>
<evidence type="ECO:0000313" key="3">
    <source>
        <dbReference type="Proteomes" id="UP001152798"/>
    </source>
</evidence>
<dbReference type="Proteomes" id="UP001152798">
    <property type="component" value="Chromosome 3"/>
</dbReference>
<keyword evidence="3" id="KW-1185">Reference proteome</keyword>
<dbReference type="InterPro" id="IPR009422">
    <property type="entry name" value="Gemin6"/>
</dbReference>
<evidence type="ECO:0000259" key="1">
    <source>
        <dbReference type="PROSITE" id="PS52001"/>
    </source>
</evidence>
<dbReference type="PROSITE" id="PS52001">
    <property type="entry name" value="AD"/>
    <property type="match status" value="1"/>
</dbReference>
<dbReference type="EMBL" id="OV725079">
    <property type="protein sequence ID" value="CAH1396852.1"/>
    <property type="molecule type" value="Genomic_DNA"/>
</dbReference>
<feature type="domain" description="AD" evidence="1">
    <location>
        <begin position="62"/>
        <end position="143"/>
    </location>
</feature>
<reference evidence="2" key="1">
    <citation type="submission" date="2022-01" db="EMBL/GenBank/DDBJ databases">
        <authorList>
            <person name="King R."/>
        </authorList>
    </citation>
    <scope>NUCLEOTIDE SEQUENCE</scope>
</reference>
<dbReference type="PANTHER" id="PTHR14710:SF2">
    <property type="entry name" value="GEM-ASSOCIATED PROTEIN 6"/>
    <property type="match status" value="1"/>
</dbReference>
<dbReference type="Pfam" id="PF06372">
    <property type="entry name" value="Gemin6"/>
    <property type="match status" value="1"/>
</dbReference>
<dbReference type="InterPro" id="IPR046857">
    <property type="entry name" value="Gemin6_Sm-like_dom"/>
</dbReference>
<accession>A0A9P0MNC2</accession>
<dbReference type="InterPro" id="IPR046856">
    <property type="entry name" value="Gemin6_C"/>
</dbReference>
<dbReference type="Gene3D" id="2.30.30.100">
    <property type="match status" value="1"/>
</dbReference>
<dbReference type="GO" id="GO:0000387">
    <property type="term" value="P:spliceosomal snRNP assembly"/>
    <property type="evidence" value="ECO:0007669"/>
    <property type="project" value="TreeGrafter"/>
</dbReference>
<dbReference type="GO" id="GO:0000245">
    <property type="term" value="P:spliceosomal complex assembly"/>
    <property type="evidence" value="ECO:0007669"/>
    <property type="project" value="InterPro"/>
</dbReference>
<dbReference type="PANTHER" id="PTHR14710">
    <property type="entry name" value="GEM-ASSOCIATED PROTEIN 6"/>
    <property type="match status" value="1"/>
</dbReference>
<organism evidence="2 3">
    <name type="scientific">Nezara viridula</name>
    <name type="common">Southern green stink bug</name>
    <name type="synonym">Cimex viridulus</name>
    <dbReference type="NCBI Taxonomy" id="85310"/>
    <lineage>
        <taxon>Eukaryota</taxon>
        <taxon>Metazoa</taxon>
        <taxon>Ecdysozoa</taxon>
        <taxon>Arthropoda</taxon>
        <taxon>Hexapoda</taxon>
        <taxon>Insecta</taxon>
        <taxon>Pterygota</taxon>
        <taxon>Neoptera</taxon>
        <taxon>Paraneoptera</taxon>
        <taxon>Hemiptera</taxon>
        <taxon>Heteroptera</taxon>
        <taxon>Panheteroptera</taxon>
        <taxon>Pentatomomorpha</taxon>
        <taxon>Pentatomoidea</taxon>
        <taxon>Pentatomidae</taxon>
        <taxon>Pentatominae</taxon>
        <taxon>Nezara</taxon>
    </lineage>
</organism>
<name>A0A9P0MNC2_NEZVI</name>
<protein>
    <recommendedName>
        <fullName evidence="1">AD domain-containing protein</fullName>
    </recommendedName>
</protein>
<sequence length="143" mass="16267">MNMKDHIDRNIVVETNDGVKHEGSLYTVDPVSESILLVTKKEKGFSIELIFKHAIHNLISVGELNPVKLGEEEKNVENLSVIRERLKDWLSKNLVPFEESGECLKLAGQLTINPPYGIDNCISSNEMVLCKIQKLIERMPYFD</sequence>
<proteinExistence type="predicted"/>
<dbReference type="Pfam" id="PF20417">
    <property type="entry name" value="Gemin6_C"/>
    <property type="match status" value="1"/>
</dbReference>
<dbReference type="AlphaFoldDB" id="A0A9P0MNC2"/>
<dbReference type="GO" id="GO:0032797">
    <property type="term" value="C:SMN complex"/>
    <property type="evidence" value="ECO:0007669"/>
    <property type="project" value="TreeGrafter"/>
</dbReference>
<gene>
    <name evidence="2" type="ORF">NEZAVI_LOCUS6823</name>
</gene>